<comment type="caution">
    <text evidence="1">The sequence shown here is derived from an EMBL/GenBank/DDBJ whole genome shotgun (WGS) entry which is preliminary data.</text>
</comment>
<dbReference type="EMBL" id="JAEUBF010000781">
    <property type="protein sequence ID" value="KAH3675121.1"/>
    <property type="molecule type" value="Genomic_DNA"/>
</dbReference>
<evidence type="ECO:0000313" key="1">
    <source>
        <dbReference type="EMBL" id="KAH3675121.1"/>
    </source>
</evidence>
<evidence type="ECO:0000313" key="2">
    <source>
        <dbReference type="Proteomes" id="UP000769528"/>
    </source>
</evidence>
<accession>A0A9P8TDH3</accession>
<reference evidence="1" key="1">
    <citation type="journal article" date="2021" name="Open Biol.">
        <title>Shared evolutionary footprints suggest mitochondrial oxidative damage underlies multiple complex I losses in fungi.</title>
        <authorList>
            <person name="Schikora-Tamarit M.A."/>
            <person name="Marcet-Houben M."/>
            <person name="Nosek J."/>
            <person name="Gabaldon T."/>
        </authorList>
    </citation>
    <scope>NUCLEOTIDE SEQUENCE</scope>
    <source>
        <strain evidence="1">CBS6341</strain>
    </source>
</reference>
<gene>
    <name evidence="1" type="ORF">WICMUC_002777</name>
</gene>
<reference evidence="1" key="2">
    <citation type="submission" date="2021-01" db="EMBL/GenBank/DDBJ databases">
        <authorList>
            <person name="Schikora-Tamarit M.A."/>
        </authorList>
    </citation>
    <scope>NUCLEOTIDE SEQUENCE</scope>
    <source>
        <strain evidence="1">CBS6341</strain>
    </source>
</reference>
<keyword evidence="2" id="KW-1185">Reference proteome</keyword>
<protein>
    <submittedName>
        <fullName evidence="1">Uncharacterized protein</fullName>
    </submittedName>
</protein>
<proteinExistence type="predicted"/>
<organism evidence="1 2">
    <name type="scientific">Wickerhamomyces mucosus</name>
    <dbReference type="NCBI Taxonomy" id="1378264"/>
    <lineage>
        <taxon>Eukaryota</taxon>
        <taxon>Fungi</taxon>
        <taxon>Dikarya</taxon>
        <taxon>Ascomycota</taxon>
        <taxon>Saccharomycotina</taxon>
        <taxon>Saccharomycetes</taxon>
        <taxon>Phaffomycetales</taxon>
        <taxon>Wickerhamomycetaceae</taxon>
        <taxon>Wickerhamomyces</taxon>
    </lineage>
</organism>
<name>A0A9P8TDH3_9ASCO</name>
<dbReference type="AlphaFoldDB" id="A0A9P8TDH3"/>
<sequence>MTRTNGNSITTENVLNLINNGISSGFSSICLQHSSNIIRALLKSPVLWANSFSSSESESESPSLSLSLSNSSSDFSAFVIVSISSSSGSSYETDCLVLESSFSSSASLSLSPVLEEIRSSEVIWVCDFGTALPISGNESEFGFFCFLNSLVIADSRPLRSFVIMTLSKCSFETSYSSL</sequence>
<dbReference type="Proteomes" id="UP000769528">
    <property type="component" value="Unassembled WGS sequence"/>
</dbReference>